<evidence type="ECO:0000313" key="4">
    <source>
        <dbReference type="Proteomes" id="UP000516349"/>
    </source>
</evidence>
<dbReference type="KEGG" id="ebla:JGUZn3_19870"/>
<reference evidence="3 4" key="1">
    <citation type="submission" date="2020-08" db="EMBL/GenBank/DDBJ databases">
        <title>Complete genome sequence of Entomobacter blattae G55GP.</title>
        <authorList>
            <person name="Poehlein A."/>
            <person name="Guzman J."/>
            <person name="Daniel R."/>
            <person name="Vilcinskas A."/>
        </authorList>
    </citation>
    <scope>NUCLEOTIDE SEQUENCE [LARGE SCALE GENOMIC DNA]</scope>
    <source>
        <strain evidence="3 4">G55GP</strain>
    </source>
</reference>
<dbReference type="Gene3D" id="1.10.530.10">
    <property type="match status" value="1"/>
</dbReference>
<dbReference type="RefSeq" id="WP_203413374.1">
    <property type="nucleotide sequence ID" value="NZ_CP060244.1"/>
</dbReference>
<proteinExistence type="predicted"/>
<gene>
    <name evidence="3" type="ORF">JGUZn3_19870</name>
</gene>
<dbReference type="InterPro" id="IPR041219">
    <property type="entry name" value="Phage_lysozyme2"/>
</dbReference>
<evidence type="ECO:0000259" key="2">
    <source>
        <dbReference type="Pfam" id="PF18013"/>
    </source>
</evidence>
<sequence>MPTILDSFLYAVDIQIDKSKSEYFRKFLIDVALLTGTAKESLQNLGISFEEVAKEADDLNGHIENLGEQAKATEGEVNKLEKSTQGFGQSAKSHAVEGARSLHAGLVNLRYGALALVGAMTGVGAAVALTESRYEKLAYTAQRANSSVTGLQSLAYGVSQQGGTREGALSSAEGLANFLRNPGGASFLQSLGVHATDTSGRLRDTTALLRDLGTTFRGEQSRGVNYATIKGQASVLGIDENTLQALMRGVGQFSTQLEGLYKKVGFNADDASKRAVEFMRTFREFGQTLSTLKDSVVTEMGPEIAAQIKTIREAIVSHFGQIKGTIKSVVKGLLTAGRVILFVFTGGIEIVGDLLEWFGKLPGGIQAVIGAAAGIGTAFAILGGPITLVLGLAGALSTLYLDYKTWRKGGKSFIDWSKWKGDIDNVMAGLKEFKEGFVELFKTFEPVAKRYLEPVIDFLKNYVIETLHRITKNIFGLGKTFNEIAHGQYTDAWNTFKGLAFDSWQDTKTMAGQGWELIKHQASTLATDVGDLGVKAIAGDHGATLKSIGSTLRNVLGTDNNHIAGILGNSLRESGLNPAANNNIAGGHYGLFQWSKERADAIFKGTGIDIMHPTGNYQQDVNNQIQAFLWEVSKGGERGEFSAFLKQRFSSPSEAAVGFNNSFERPEAAERDLLNSGNIKRRKFSEAVLPLLNPQSLVQRNYANYGRQDQPVTHNYTSNITINAPNGDAQAIAKATGEVVDGKLNAFRQAQQIRHSKRKLG</sequence>
<dbReference type="Pfam" id="PF18013">
    <property type="entry name" value="Phage_lysozyme2"/>
    <property type="match status" value="1"/>
</dbReference>
<evidence type="ECO:0000313" key="3">
    <source>
        <dbReference type="EMBL" id="QNT79192.1"/>
    </source>
</evidence>
<dbReference type="AlphaFoldDB" id="A0A7H1NTT2"/>
<keyword evidence="4" id="KW-1185">Reference proteome</keyword>
<evidence type="ECO:0000256" key="1">
    <source>
        <dbReference type="SAM" id="Coils"/>
    </source>
</evidence>
<dbReference type="Proteomes" id="UP000516349">
    <property type="component" value="Chromosome"/>
</dbReference>
<dbReference type="EMBL" id="CP060244">
    <property type="protein sequence ID" value="QNT79192.1"/>
    <property type="molecule type" value="Genomic_DNA"/>
</dbReference>
<feature type="domain" description="Phage tail lysozyme" evidence="2">
    <location>
        <begin position="550"/>
        <end position="670"/>
    </location>
</feature>
<accession>A0A7H1NTT2</accession>
<keyword evidence="1" id="KW-0175">Coiled coil</keyword>
<feature type="coiled-coil region" evidence="1">
    <location>
        <begin position="49"/>
        <end position="83"/>
    </location>
</feature>
<protein>
    <submittedName>
        <fullName evidence="3">Phage tail lysozyme</fullName>
    </submittedName>
</protein>
<organism evidence="3 4">
    <name type="scientific">Entomobacter blattae</name>
    <dbReference type="NCBI Taxonomy" id="2762277"/>
    <lineage>
        <taxon>Bacteria</taxon>
        <taxon>Pseudomonadati</taxon>
        <taxon>Pseudomonadota</taxon>
        <taxon>Alphaproteobacteria</taxon>
        <taxon>Acetobacterales</taxon>
        <taxon>Acetobacteraceae</taxon>
        <taxon>Entomobacter</taxon>
    </lineage>
</organism>
<name>A0A7H1NTT2_9PROT</name>